<dbReference type="InParanoid" id="A0A545AX81"/>
<feature type="domain" description="DUF6891" evidence="1">
    <location>
        <begin position="9"/>
        <end position="188"/>
    </location>
</feature>
<sequence length="394" mass="42146">MSTVLGMEAELRAAAIEHVRGEVGRGSAAFLDVVNSTLEYLEGEAEPDELRALAWSVASEDFAAALAAQASWPARTDNDRLTEAFRALDAAGIVARQDFACCQNCGLTEIGDEARGPARGYAFYHRQDTESAVAGHGVYLAYGRFGQPPTTEIGAEVASALTTAGLTVDWDGTTGQRIRVPLDWAVRRHGRRAAFAPAPEPRPDVDVEVYGGRPGVPEGRHSAEVLALLELPWLPGGVRLRVEPLDGGGGPVVVRRDFDRLVTDDGRVAGRFDGLPLLRRAPVPAPADEPDLLAVRYDDGTYHHDRPVTLAEVVDLVRAMPTSETWLSAQGRSGGVVQLSRPEGRLWVESPHPARRTTTGAYTTPAEAERLLAVLAAEDRAATGGLPGATTTPW</sequence>
<proteinExistence type="predicted"/>
<organism evidence="2 3">
    <name type="scientific">Cryptosporangium phraense</name>
    <dbReference type="NCBI Taxonomy" id="2593070"/>
    <lineage>
        <taxon>Bacteria</taxon>
        <taxon>Bacillati</taxon>
        <taxon>Actinomycetota</taxon>
        <taxon>Actinomycetes</taxon>
        <taxon>Cryptosporangiales</taxon>
        <taxon>Cryptosporangiaceae</taxon>
        <taxon>Cryptosporangium</taxon>
    </lineage>
</organism>
<evidence type="ECO:0000313" key="3">
    <source>
        <dbReference type="Proteomes" id="UP000317982"/>
    </source>
</evidence>
<gene>
    <name evidence="2" type="ORF">FL583_05320</name>
</gene>
<dbReference type="AlphaFoldDB" id="A0A545AX81"/>
<reference evidence="2 3" key="1">
    <citation type="submission" date="2019-07" db="EMBL/GenBank/DDBJ databases">
        <title>Cryptosporangium phraense sp. nov., isolated from plant litter.</title>
        <authorList>
            <person name="Suriyachadkun C."/>
        </authorList>
    </citation>
    <scope>NUCLEOTIDE SEQUENCE [LARGE SCALE GENOMIC DNA]</scope>
    <source>
        <strain evidence="2 3">A-T 5661</strain>
    </source>
</reference>
<dbReference type="EMBL" id="VIRS01000003">
    <property type="protein sequence ID" value="TQS45918.1"/>
    <property type="molecule type" value="Genomic_DNA"/>
</dbReference>
<accession>A0A545AX81</accession>
<protein>
    <recommendedName>
        <fullName evidence="1">DUF6891 domain-containing protein</fullName>
    </recommendedName>
</protein>
<dbReference type="InterPro" id="IPR054186">
    <property type="entry name" value="DUF6891"/>
</dbReference>
<dbReference type="Pfam" id="PF21831">
    <property type="entry name" value="DUF6891"/>
    <property type="match status" value="1"/>
</dbReference>
<name>A0A545AX81_9ACTN</name>
<dbReference type="Proteomes" id="UP000317982">
    <property type="component" value="Unassembled WGS sequence"/>
</dbReference>
<evidence type="ECO:0000259" key="1">
    <source>
        <dbReference type="Pfam" id="PF21831"/>
    </source>
</evidence>
<keyword evidence="3" id="KW-1185">Reference proteome</keyword>
<evidence type="ECO:0000313" key="2">
    <source>
        <dbReference type="EMBL" id="TQS45918.1"/>
    </source>
</evidence>
<comment type="caution">
    <text evidence="2">The sequence shown here is derived from an EMBL/GenBank/DDBJ whole genome shotgun (WGS) entry which is preliminary data.</text>
</comment>
<dbReference type="RefSeq" id="WP_142703325.1">
    <property type="nucleotide sequence ID" value="NZ_VIRS01000003.1"/>
</dbReference>
<dbReference type="OrthoDB" id="5515732at2"/>